<evidence type="ECO:0000313" key="1">
    <source>
        <dbReference type="EMBL" id="KAH3864682.1"/>
    </source>
</evidence>
<comment type="caution">
    <text evidence="1">The sequence shown here is derived from an EMBL/GenBank/DDBJ whole genome shotgun (WGS) entry which is preliminary data.</text>
</comment>
<dbReference type="Gene3D" id="3.80.10.10">
    <property type="entry name" value="Ribonuclease Inhibitor"/>
    <property type="match status" value="1"/>
</dbReference>
<accession>A0A9D4LTC8</accession>
<sequence length="256" mass="29199">MPRYDNALACMRFSQKTYCGFLSHVIVNCVHETAGKFTSCYNVVKAQSHYDAGGAPVRDQASTGMNRCSTGMNRGRPGLHREIAYLRGKKLTCSEQPNAPWWPYIIGTNLLTTFHEDRKINVAFKVLTRFYYSHNFTYEDKHFECNSKSVEYNNSSLNSVNLCLVFDQEAMWISYNNIEKLKGINVLKKLKVLYIRVTNVKDMSEFSKLVDLPNMKELGFVGNPLAESGQEKLPKLKRLDVELSVSMPVCPSVRKL</sequence>
<dbReference type="EMBL" id="JAIWYP010000002">
    <property type="protein sequence ID" value="KAH3864682.1"/>
    <property type="molecule type" value="Genomic_DNA"/>
</dbReference>
<protein>
    <submittedName>
        <fullName evidence="1">Uncharacterized protein</fullName>
    </submittedName>
</protein>
<gene>
    <name evidence="1" type="ORF">DPMN_027707</name>
</gene>
<keyword evidence="2" id="KW-1185">Reference proteome</keyword>
<dbReference type="SUPFAM" id="SSF52058">
    <property type="entry name" value="L domain-like"/>
    <property type="match status" value="1"/>
</dbReference>
<name>A0A9D4LTC8_DREPO</name>
<evidence type="ECO:0000313" key="2">
    <source>
        <dbReference type="Proteomes" id="UP000828390"/>
    </source>
</evidence>
<reference evidence="1" key="1">
    <citation type="journal article" date="2019" name="bioRxiv">
        <title>The Genome of the Zebra Mussel, Dreissena polymorpha: A Resource for Invasive Species Research.</title>
        <authorList>
            <person name="McCartney M.A."/>
            <person name="Auch B."/>
            <person name="Kono T."/>
            <person name="Mallez S."/>
            <person name="Zhang Y."/>
            <person name="Obille A."/>
            <person name="Becker A."/>
            <person name="Abrahante J.E."/>
            <person name="Garbe J."/>
            <person name="Badalamenti J.P."/>
            <person name="Herman A."/>
            <person name="Mangelson H."/>
            <person name="Liachko I."/>
            <person name="Sullivan S."/>
            <person name="Sone E.D."/>
            <person name="Koren S."/>
            <person name="Silverstein K.A.T."/>
            <person name="Beckman K.B."/>
            <person name="Gohl D.M."/>
        </authorList>
    </citation>
    <scope>NUCLEOTIDE SEQUENCE</scope>
    <source>
        <strain evidence="1">Duluth1</strain>
        <tissue evidence="1">Whole animal</tissue>
    </source>
</reference>
<organism evidence="1 2">
    <name type="scientific">Dreissena polymorpha</name>
    <name type="common">Zebra mussel</name>
    <name type="synonym">Mytilus polymorpha</name>
    <dbReference type="NCBI Taxonomy" id="45954"/>
    <lineage>
        <taxon>Eukaryota</taxon>
        <taxon>Metazoa</taxon>
        <taxon>Spiralia</taxon>
        <taxon>Lophotrochozoa</taxon>
        <taxon>Mollusca</taxon>
        <taxon>Bivalvia</taxon>
        <taxon>Autobranchia</taxon>
        <taxon>Heteroconchia</taxon>
        <taxon>Euheterodonta</taxon>
        <taxon>Imparidentia</taxon>
        <taxon>Neoheterodontei</taxon>
        <taxon>Myida</taxon>
        <taxon>Dreissenoidea</taxon>
        <taxon>Dreissenidae</taxon>
        <taxon>Dreissena</taxon>
    </lineage>
</organism>
<dbReference type="AlphaFoldDB" id="A0A9D4LTC8"/>
<reference evidence="1" key="2">
    <citation type="submission" date="2020-11" db="EMBL/GenBank/DDBJ databases">
        <authorList>
            <person name="McCartney M.A."/>
            <person name="Auch B."/>
            <person name="Kono T."/>
            <person name="Mallez S."/>
            <person name="Becker A."/>
            <person name="Gohl D.M."/>
            <person name="Silverstein K.A.T."/>
            <person name="Koren S."/>
            <person name="Bechman K.B."/>
            <person name="Herman A."/>
            <person name="Abrahante J.E."/>
            <person name="Garbe J."/>
        </authorList>
    </citation>
    <scope>NUCLEOTIDE SEQUENCE</scope>
    <source>
        <strain evidence="1">Duluth1</strain>
        <tissue evidence="1">Whole animal</tissue>
    </source>
</reference>
<proteinExistence type="predicted"/>
<dbReference type="InterPro" id="IPR032675">
    <property type="entry name" value="LRR_dom_sf"/>
</dbReference>
<dbReference type="Proteomes" id="UP000828390">
    <property type="component" value="Unassembled WGS sequence"/>
</dbReference>